<evidence type="ECO:0000256" key="10">
    <source>
        <dbReference type="ARBA" id="ARBA00022884"/>
    </source>
</evidence>
<evidence type="ECO:0000256" key="8">
    <source>
        <dbReference type="ARBA" id="ARBA00022679"/>
    </source>
</evidence>
<dbReference type="GO" id="GO:0006355">
    <property type="term" value="P:regulation of DNA-templated transcription"/>
    <property type="evidence" value="ECO:0007669"/>
    <property type="project" value="InterPro"/>
</dbReference>
<dbReference type="SUPFAM" id="SSF53335">
    <property type="entry name" value="S-adenosyl-L-methionine-dependent methyltransferases"/>
    <property type="match status" value="1"/>
</dbReference>
<feature type="active site" description="Nucleophile" evidence="14">
    <location>
        <position position="394"/>
    </location>
</feature>
<dbReference type="EC" id="2.1.1.176" evidence="4"/>
<reference evidence="16 17" key="1">
    <citation type="journal article" date="2015" name="Genome Announc.">
        <title>Expanding the biotechnology potential of lactobacilli through comparative genomics of 213 strains and associated genera.</title>
        <authorList>
            <person name="Sun Z."/>
            <person name="Harris H.M."/>
            <person name="McCann A."/>
            <person name="Guo C."/>
            <person name="Argimon S."/>
            <person name="Zhang W."/>
            <person name="Yang X."/>
            <person name="Jeffery I.B."/>
            <person name="Cooney J.C."/>
            <person name="Kagawa T.F."/>
            <person name="Liu W."/>
            <person name="Song Y."/>
            <person name="Salvetti E."/>
            <person name="Wrobel A."/>
            <person name="Rasinkangas P."/>
            <person name="Parkhill J."/>
            <person name="Rea M.C."/>
            <person name="O'Sullivan O."/>
            <person name="Ritari J."/>
            <person name="Douillard F.P."/>
            <person name="Paul Ross R."/>
            <person name="Yang R."/>
            <person name="Briner A.E."/>
            <person name="Felis G.E."/>
            <person name="de Vos W.M."/>
            <person name="Barrangou R."/>
            <person name="Klaenhammer T.R."/>
            <person name="Caufield P.W."/>
            <person name="Cui Y."/>
            <person name="Zhang H."/>
            <person name="O'Toole P.W."/>
        </authorList>
    </citation>
    <scope>NUCLEOTIDE SEQUENCE [LARGE SCALE GENOMIC DNA]</scope>
    <source>
        <strain evidence="16 17">DSM 20410</strain>
    </source>
</reference>
<evidence type="ECO:0000259" key="15">
    <source>
        <dbReference type="PROSITE" id="PS51686"/>
    </source>
</evidence>
<feature type="binding site" evidence="14">
    <location>
        <position position="294"/>
    </location>
    <ligand>
        <name>S-adenosyl-L-methionine</name>
        <dbReference type="ChEBI" id="CHEBI:59789"/>
    </ligand>
</feature>
<sequence>MSKQQTAISKWEKTNPRAMAVRTLEKVRTGSYSNLELNAMIKQADLSERDIHFMTTMVYGVIQHRLTLEYWLKPFIKNPNRLDPWVRELFMISLFQWQYLDKVPKRAVFDEAINIAKKRGHDGIRRMVTGTLHAMDRQGLPDTDKITNPTERLSVQESLPIWIIDLLVEQYGVERTEKIAASINHAPAQSARVNTALASVDEAISDLEFEGFKVTRSEVSPVGLRLENGHAASSHAFEAGLITLQDEAAMLMVPSLEIAPDMRVLDAAAAPGGKTTQIATYLDATQGGSVDALDIHDHKVKLIAENAYRLGVADRVKAHSLDARKVDDAFENETFDRILVDAPCSGLGLLRRKPEIRYEKTLDDSRNLQKIQLEILNAVADKLKVGGRLVYGTCTFVNLENDDVIQKFLAAHSNFRIAKSMVELDLSIVDEQQLIHIMPDQYGTDGFFIATLERTEK</sequence>
<dbReference type="EMBL" id="JQBM01000003">
    <property type="protein sequence ID" value="KRN46102.1"/>
    <property type="molecule type" value="Genomic_DNA"/>
</dbReference>
<dbReference type="InterPro" id="IPR018314">
    <property type="entry name" value="RsmB/NOL1/NOP2-like_CS"/>
</dbReference>
<dbReference type="InterPro" id="IPR004573">
    <property type="entry name" value="rRNA_ssu_MeTfrase_B"/>
</dbReference>
<dbReference type="FunFam" id="3.40.50.150:FF:000022">
    <property type="entry name" value="Ribosomal RNA small subunit methyltransferase B"/>
    <property type="match status" value="1"/>
</dbReference>
<dbReference type="PANTHER" id="PTHR22807:SF53">
    <property type="entry name" value="RIBOSOMAL RNA SMALL SUBUNIT METHYLTRANSFERASE B-RELATED"/>
    <property type="match status" value="1"/>
</dbReference>
<dbReference type="NCBIfam" id="TIGR00563">
    <property type="entry name" value="rsmB"/>
    <property type="match status" value="1"/>
</dbReference>
<dbReference type="Gene3D" id="1.10.940.10">
    <property type="entry name" value="NusB-like"/>
    <property type="match status" value="1"/>
</dbReference>
<evidence type="ECO:0000256" key="4">
    <source>
        <dbReference type="ARBA" id="ARBA00012140"/>
    </source>
</evidence>
<dbReference type="InterPro" id="IPR006027">
    <property type="entry name" value="NusB_RsmB_TIM44"/>
</dbReference>
<comment type="subcellular location">
    <subcellularLocation>
        <location evidence="2">Cytoplasm</location>
    </subcellularLocation>
</comment>
<gene>
    <name evidence="16" type="ORF">IV50_GL001075</name>
</gene>
<evidence type="ECO:0000256" key="11">
    <source>
        <dbReference type="ARBA" id="ARBA00030399"/>
    </source>
</evidence>
<dbReference type="GO" id="GO:0003723">
    <property type="term" value="F:RNA binding"/>
    <property type="evidence" value="ECO:0007669"/>
    <property type="project" value="UniProtKB-UniRule"/>
</dbReference>
<dbReference type="RefSeq" id="WP_057746564.1">
    <property type="nucleotide sequence ID" value="NZ_BJLU01000005.1"/>
</dbReference>
<dbReference type="PANTHER" id="PTHR22807">
    <property type="entry name" value="NOP2 YEAST -RELATED NOL1/NOP2/FMU SUN DOMAIN-CONTAINING"/>
    <property type="match status" value="1"/>
</dbReference>
<dbReference type="CDD" id="cd02440">
    <property type="entry name" value="AdoMet_MTases"/>
    <property type="match status" value="1"/>
</dbReference>
<dbReference type="GO" id="GO:0008649">
    <property type="term" value="F:rRNA methyltransferase activity"/>
    <property type="evidence" value="ECO:0007669"/>
    <property type="project" value="InterPro"/>
</dbReference>
<dbReference type="InterPro" id="IPR049560">
    <property type="entry name" value="MeTrfase_RsmB-F_NOP2_cat"/>
</dbReference>
<evidence type="ECO:0000256" key="14">
    <source>
        <dbReference type="PROSITE-ProRule" id="PRU01023"/>
    </source>
</evidence>
<dbReference type="GO" id="GO:0005737">
    <property type="term" value="C:cytoplasm"/>
    <property type="evidence" value="ECO:0007669"/>
    <property type="project" value="UniProtKB-SubCell"/>
</dbReference>
<evidence type="ECO:0000256" key="7">
    <source>
        <dbReference type="ARBA" id="ARBA00022603"/>
    </source>
</evidence>
<dbReference type="InterPro" id="IPR029063">
    <property type="entry name" value="SAM-dependent_MTases_sf"/>
</dbReference>
<evidence type="ECO:0000256" key="6">
    <source>
        <dbReference type="ARBA" id="ARBA00022552"/>
    </source>
</evidence>
<dbReference type="PROSITE" id="PS01153">
    <property type="entry name" value="NOL1_NOP2_SUN"/>
    <property type="match status" value="1"/>
</dbReference>
<evidence type="ECO:0000256" key="9">
    <source>
        <dbReference type="ARBA" id="ARBA00022691"/>
    </source>
</evidence>
<dbReference type="InterPro" id="IPR001678">
    <property type="entry name" value="MeTrfase_RsmB-F_NOP2_dom"/>
</dbReference>
<protein>
    <recommendedName>
        <fullName evidence="4">16S rRNA (cytosine(967)-C(5))-methyltransferase</fullName>
        <ecNumber evidence="4">2.1.1.176</ecNumber>
    </recommendedName>
    <alternativeName>
        <fullName evidence="11">16S rRNA m5C967 methyltransferase</fullName>
    </alternativeName>
    <alternativeName>
        <fullName evidence="12">rRNA (cytosine-C(5)-)-methyltransferase RsmB</fullName>
    </alternativeName>
</protein>
<evidence type="ECO:0000256" key="2">
    <source>
        <dbReference type="ARBA" id="ARBA00004496"/>
    </source>
</evidence>
<feature type="binding site" evidence="14">
    <location>
        <position position="322"/>
    </location>
    <ligand>
        <name>S-adenosyl-L-methionine</name>
        <dbReference type="ChEBI" id="CHEBI:59789"/>
    </ligand>
</feature>
<keyword evidence="9 14" id="KW-0949">S-adenosyl-L-methionine</keyword>
<comment type="catalytic activity">
    <reaction evidence="13">
        <text>cytidine(967) in 16S rRNA + S-adenosyl-L-methionine = 5-methylcytidine(967) in 16S rRNA + S-adenosyl-L-homocysteine + H(+)</text>
        <dbReference type="Rhea" id="RHEA:42748"/>
        <dbReference type="Rhea" id="RHEA-COMP:10219"/>
        <dbReference type="Rhea" id="RHEA-COMP:10220"/>
        <dbReference type="ChEBI" id="CHEBI:15378"/>
        <dbReference type="ChEBI" id="CHEBI:57856"/>
        <dbReference type="ChEBI" id="CHEBI:59789"/>
        <dbReference type="ChEBI" id="CHEBI:74483"/>
        <dbReference type="ChEBI" id="CHEBI:82748"/>
        <dbReference type="EC" id="2.1.1.176"/>
    </reaction>
</comment>
<comment type="caution">
    <text evidence="16">The sequence shown here is derived from an EMBL/GenBank/DDBJ whole genome shotgun (WGS) entry which is preliminary data.</text>
</comment>
<dbReference type="PROSITE" id="PS51686">
    <property type="entry name" value="SAM_MT_RSMB_NOP"/>
    <property type="match status" value="1"/>
</dbReference>
<evidence type="ECO:0000313" key="17">
    <source>
        <dbReference type="Proteomes" id="UP000051992"/>
    </source>
</evidence>
<dbReference type="Pfam" id="PF22458">
    <property type="entry name" value="RsmF-B_ferredox"/>
    <property type="match status" value="1"/>
</dbReference>
<comment type="function">
    <text evidence="1">Specifically methylates the cytosine at position 967 (m5C967) of 16S rRNA.</text>
</comment>
<evidence type="ECO:0000256" key="1">
    <source>
        <dbReference type="ARBA" id="ARBA00002724"/>
    </source>
</evidence>
<keyword evidence="6" id="KW-0698">rRNA processing</keyword>
<evidence type="ECO:0000256" key="3">
    <source>
        <dbReference type="ARBA" id="ARBA00007494"/>
    </source>
</evidence>
<dbReference type="Gene3D" id="3.30.70.1170">
    <property type="entry name" value="Sun protein, domain 3"/>
    <property type="match status" value="1"/>
</dbReference>
<dbReference type="PATRIC" id="fig|1629.5.peg.1082"/>
<keyword evidence="10 14" id="KW-0694">RNA-binding</keyword>
<evidence type="ECO:0000313" key="16">
    <source>
        <dbReference type="EMBL" id="KRN46102.1"/>
    </source>
</evidence>
<dbReference type="InterPro" id="IPR035926">
    <property type="entry name" value="NusB-like_sf"/>
</dbReference>
<dbReference type="InterPro" id="IPR054728">
    <property type="entry name" value="RsmB-like_ferredoxin"/>
</dbReference>
<comment type="similarity">
    <text evidence="3 14">Belongs to the class I-like SAM-binding methyltransferase superfamily. RsmB/NOP family.</text>
</comment>
<dbReference type="Pfam" id="PF01189">
    <property type="entry name" value="Methyltr_RsmB-F"/>
    <property type="match status" value="1"/>
</dbReference>
<feature type="binding site" evidence="14">
    <location>
        <begin position="268"/>
        <end position="274"/>
    </location>
    <ligand>
        <name>S-adenosyl-L-methionine</name>
        <dbReference type="ChEBI" id="CHEBI:59789"/>
    </ligand>
</feature>
<evidence type="ECO:0000256" key="5">
    <source>
        <dbReference type="ARBA" id="ARBA00022490"/>
    </source>
</evidence>
<dbReference type="Proteomes" id="UP000051992">
    <property type="component" value="Unassembled WGS sequence"/>
</dbReference>
<feature type="binding site" evidence="14">
    <location>
        <position position="341"/>
    </location>
    <ligand>
        <name>S-adenosyl-L-methionine</name>
        <dbReference type="ChEBI" id="CHEBI:59789"/>
    </ligand>
</feature>
<keyword evidence="8 14" id="KW-0808">Transferase</keyword>
<dbReference type="InterPro" id="IPR023267">
    <property type="entry name" value="RCMT"/>
</dbReference>
<dbReference type="NCBIfam" id="NF011494">
    <property type="entry name" value="PRK14902.1"/>
    <property type="match status" value="1"/>
</dbReference>
<keyword evidence="7 14" id="KW-0489">Methyltransferase</keyword>
<keyword evidence="5" id="KW-0963">Cytoplasm</keyword>
<dbReference type="Pfam" id="PF01029">
    <property type="entry name" value="NusB"/>
    <property type="match status" value="1"/>
</dbReference>
<dbReference type="Gene3D" id="3.40.50.150">
    <property type="entry name" value="Vaccinia Virus protein VP39"/>
    <property type="match status" value="1"/>
</dbReference>
<evidence type="ECO:0000256" key="13">
    <source>
        <dbReference type="ARBA" id="ARBA00047283"/>
    </source>
</evidence>
<dbReference type="SUPFAM" id="SSF48013">
    <property type="entry name" value="NusB-like"/>
    <property type="match status" value="1"/>
</dbReference>
<keyword evidence="17" id="KW-1185">Reference proteome</keyword>
<name>A0A0R2H387_WEIVI</name>
<evidence type="ECO:0000256" key="12">
    <source>
        <dbReference type="ARBA" id="ARBA00031088"/>
    </source>
</evidence>
<accession>A0A0R2H387</accession>
<organism evidence="16 17">
    <name type="scientific">Weissella viridescens</name>
    <name type="common">Lactobacillus viridescens</name>
    <dbReference type="NCBI Taxonomy" id="1629"/>
    <lineage>
        <taxon>Bacteria</taxon>
        <taxon>Bacillati</taxon>
        <taxon>Bacillota</taxon>
        <taxon>Bacilli</taxon>
        <taxon>Lactobacillales</taxon>
        <taxon>Lactobacillaceae</taxon>
        <taxon>Weissella</taxon>
    </lineage>
</organism>
<dbReference type="AlphaFoldDB" id="A0A0R2H387"/>
<dbReference type="PRINTS" id="PR02008">
    <property type="entry name" value="RCMTFAMILY"/>
</dbReference>
<feature type="domain" description="SAM-dependent MTase RsmB/NOP-type" evidence="15">
    <location>
        <begin position="179"/>
        <end position="455"/>
    </location>
</feature>
<proteinExistence type="inferred from homology"/>